<dbReference type="PRINTS" id="PR00069">
    <property type="entry name" value="ALDKETRDTASE"/>
</dbReference>
<feature type="non-terminal residue" evidence="4">
    <location>
        <position position="152"/>
    </location>
</feature>
<dbReference type="EMBL" id="JACDTQ010000352">
    <property type="protein sequence ID" value="KAF5928656.1"/>
    <property type="molecule type" value="Genomic_DNA"/>
</dbReference>
<evidence type="ECO:0000256" key="1">
    <source>
        <dbReference type="ARBA" id="ARBA00022857"/>
    </source>
</evidence>
<dbReference type="Proteomes" id="UP000551758">
    <property type="component" value="Unassembled WGS sequence"/>
</dbReference>
<dbReference type="InterPro" id="IPR023210">
    <property type="entry name" value="NADP_OxRdtase_dom"/>
</dbReference>
<dbReference type="InterPro" id="IPR020471">
    <property type="entry name" value="AKR"/>
</dbReference>
<reference evidence="4 5" key="1">
    <citation type="journal article" date="2020" name="Mol. Biol. Evol.">
        <title>Interspecific Gene Flow and the Evolution of Specialization in Black and White Rhinoceros.</title>
        <authorList>
            <person name="Moodley Y."/>
            <person name="Westbury M.V."/>
            <person name="Russo I.M."/>
            <person name="Gopalakrishnan S."/>
            <person name="Rakotoarivelo A."/>
            <person name="Olsen R.A."/>
            <person name="Prost S."/>
            <person name="Tunstall T."/>
            <person name="Ryder O.A."/>
            <person name="Dalen L."/>
            <person name="Bruford M.W."/>
        </authorList>
    </citation>
    <scope>NUCLEOTIDE SEQUENCE [LARGE SCALE GENOMIC DNA]</scope>
    <source>
        <strain evidence="4">SBR-YM</strain>
        <tissue evidence="4">Skin</tissue>
    </source>
</reference>
<name>A0A7J7FLT5_DICBM</name>
<keyword evidence="5" id="KW-1185">Reference proteome</keyword>
<keyword evidence="1" id="KW-0521">NADP</keyword>
<protein>
    <recommendedName>
        <fullName evidence="3">NADP-dependent oxidoreductase domain-containing protein</fullName>
    </recommendedName>
</protein>
<dbReference type="Pfam" id="PF00248">
    <property type="entry name" value="Aldo_ket_red"/>
    <property type="match status" value="1"/>
</dbReference>
<evidence type="ECO:0000313" key="4">
    <source>
        <dbReference type="EMBL" id="KAF5928656.1"/>
    </source>
</evidence>
<proteinExistence type="predicted"/>
<dbReference type="AlphaFoldDB" id="A0A7J7FLT5"/>
<gene>
    <name evidence="4" type="ORF">HPG69_008444</name>
</gene>
<accession>A0A7J7FLT5</accession>
<comment type="caution">
    <text evidence="4">The sequence shown here is derived from an EMBL/GenBank/DDBJ whole genome shotgun (WGS) entry which is preliminary data.</text>
</comment>
<dbReference type="GO" id="GO:0016491">
    <property type="term" value="F:oxidoreductase activity"/>
    <property type="evidence" value="ECO:0007669"/>
    <property type="project" value="UniProtKB-KW"/>
</dbReference>
<dbReference type="Gene3D" id="3.20.20.100">
    <property type="entry name" value="NADP-dependent oxidoreductase domain"/>
    <property type="match status" value="1"/>
</dbReference>
<sequence>FILESLASVIPAPLILLWLIEIKNAGALSFTRLSEGKEEKTEPGQPGLWTVTDLNYSRSTIGLYNFNHKQLEMILNKPRLKYKPVFNQVECHPYLNQSNLPEFCKSKDIVVVACSALASQTVERDSPYLLEEPILNSIAKKHNRNPGHVALC</sequence>
<evidence type="ECO:0000259" key="3">
    <source>
        <dbReference type="Pfam" id="PF00248"/>
    </source>
</evidence>
<evidence type="ECO:0000256" key="2">
    <source>
        <dbReference type="ARBA" id="ARBA00023002"/>
    </source>
</evidence>
<dbReference type="PANTHER" id="PTHR11732">
    <property type="entry name" value="ALDO/KETO REDUCTASE"/>
    <property type="match status" value="1"/>
</dbReference>
<organism evidence="4 5">
    <name type="scientific">Diceros bicornis minor</name>
    <name type="common">South-central black rhinoceros</name>
    <dbReference type="NCBI Taxonomy" id="77932"/>
    <lineage>
        <taxon>Eukaryota</taxon>
        <taxon>Metazoa</taxon>
        <taxon>Chordata</taxon>
        <taxon>Craniata</taxon>
        <taxon>Vertebrata</taxon>
        <taxon>Euteleostomi</taxon>
        <taxon>Mammalia</taxon>
        <taxon>Eutheria</taxon>
        <taxon>Laurasiatheria</taxon>
        <taxon>Perissodactyla</taxon>
        <taxon>Rhinocerotidae</taxon>
        <taxon>Diceros</taxon>
    </lineage>
</organism>
<dbReference type="SUPFAM" id="SSF51430">
    <property type="entry name" value="NAD(P)-linked oxidoreductase"/>
    <property type="match status" value="1"/>
</dbReference>
<dbReference type="InterPro" id="IPR036812">
    <property type="entry name" value="NAD(P)_OxRdtase_dom_sf"/>
</dbReference>
<feature type="domain" description="NADP-dependent oxidoreductase" evidence="3">
    <location>
        <begin position="60"/>
        <end position="151"/>
    </location>
</feature>
<keyword evidence="2" id="KW-0560">Oxidoreductase</keyword>
<evidence type="ECO:0000313" key="5">
    <source>
        <dbReference type="Proteomes" id="UP000551758"/>
    </source>
</evidence>